<dbReference type="SUPFAM" id="SSF48403">
    <property type="entry name" value="Ankyrin repeat"/>
    <property type="match status" value="1"/>
</dbReference>
<evidence type="ECO:0000256" key="5">
    <source>
        <dbReference type="ARBA" id="ARBA00023043"/>
    </source>
</evidence>
<comment type="caution">
    <text evidence="10">The sequence shown here is derived from an EMBL/GenBank/DDBJ whole genome shotgun (WGS) entry which is preliminary data.</text>
</comment>
<feature type="domain" description="PGG" evidence="9">
    <location>
        <begin position="338"/>
        <end position="411"/>
    </location>
</feature>
<evidence type="ECO:0000256" key="6">
    <source>
        <dbReference type="ARBA" id="ARBA00023136"/>
    </source>
</evidence>
<gene>
    <name evidence="10" type="ORF">RGQ29_032939</name>
</gene>
<feature type="repeat" description="ANK" evidence="7">
    <location>
        <begin position="246"/>
        <end position="267"/>
    </location>
</feature>
<name>A0AAN7I5K0_QUERU</name>
<dbReference type="PANTHER" id="PTHR24186:SF50">
    <property type="entry name" value="ANKYRIN REPEAT-CONTAINING PROTEIN ITN1-LIKE ISOFORM X1"/>
    <property type="match status" value="1"/>
</dbReference>
<dbReference type="Pfam" id="PF13637">
    <property type="entry name" value="Ank_4"/>
    <property type="match status" value="1"/>
</dbReference>
<keyword evidence="2 8" id="KW-0812">Transmembrane</keyword>
<dbReference type="GO" id="GO:0005886">
    <property type="term" value="C:plasma membrane"/>
    <property type="evidence" value="ECO:0007669"/>
    <property type="project" value="TreeGrafter"/>
</dbReference>
<accession>A0AAN7I5K0</accession>
<feature type="repeat" description="ANK" evidence="7">
    <location>
        <begin position="109"/>
        <end position="141"/>
    </location>
</feature>
<evidence type="ECO:0000313" key="11">
    <source>
        <dbReference type="Proteomes" id="UP001324115"/>
    </source>
</evidence>
<dbReference type="SMART" id="SM00248">
    <property type="entry name" value="ANK"/>
    <property type="match status" value="8"/>
</dbReference>
<keyword evidence="11" id="KW-1185">Reference proteome</keyword>
<dbReference type="InterPro" id="IPR036770">
    <property type="entry name" value="Ankyrin_rpt-contain_sf"/>
</dbReference>
<evidence type="ECO:0000256" key="7">
    <source>
        <dbReference type="PROSITE-ProRule" id="PRU00023"/>
    </source>
</evidence>
<sequence>MDPRVFRAASNGDSSFFDENSNNTLLQVTPEENTVLHVALQFNQLEAAEKIVNLSLSLVHKKNSRGNTPLHVAARVGDSSMVKLLIDQEKKLDIETGDPQQLLSMVNQYGDTALHVAVRYGNFGVVEELIKENDPAKLAKQENKAGESALFLAVDRQNYHIASHILSAAPDCSYAGRHGMNVLHALVIHTNSYFVKEVVKKCSSTIDQEDDLGWTPLHVAAQLGNEKYVKLLLENGNSPAYKKNKEGLSALHIAAKNGNVNVMKELITTCPDIYELLDLKGQTALHVAAESGEKEIQLWEEGARPSLREARFQMGIQKLEPEEGSEDKKMSTSELDYMNQKKQTDLVVATLIATVTFTAGFTVPGGFKSGGVDEGMAALSKRTAFRVFLIANTLAFGLSITSVFIHFSISTMYTEVILS</sequence>
<dbReference type="InterPro" id="IPR002110">
    <property type="entry name" value="Ankyrin_rpt"/>
</dbReference>
<evidence type="ECO:0000256" key="3">
    <source>
        <dbReference type="ARBA" id="ARBA00022737"/>
    </source>
</evidence>
<reference evidence="10 11" key="1">
    <citation type="journal article" date="2023" name="G3 (Bethesda)">
        <title>A haplotype-resolved chromosome-scale genome for Quercus rubra L. provides insights into the genetics of adaptive traits for red oak species.</title>
        <authorList>
            <person name="Kapoor B."/>
            <person name="Jenkins J."/>
            <person name="Schmutz J."/>
            <person name="Zhebentyayeva T."/>
            <person name="Kuelheim C."/>
            <person name="Coggeshall M."/>
            <person name="Heim C."/>
            <person name="Lasky J.R."/>
            <person name="Leites L."/>
            <person name="Islam-Faridi N."/>
            <person name="Romero-Severson J."/>
            <person name="DeLeo V.L."/>
            <person name="Lucas S.M."/>
            <person name="Lazic D."/>
            <person name="Gailing O."/>
            <person name="Carlson J."/>
            <person name="Staton M."/>
        </authorList>
    </citation>
    <scope>NUCLEOTIDE SEQUENCE [LARGE SCALE GENOMIC DNA]</scope>
    <source>
        <strain evidence="10">Pseudo-F2</strain>
    </source>
</reference>
<evidence type="ECO:0000259" key="9">
    <source>
        <dbReference type="Pfam" id="PF13962"/>
    </source>
</evidence>
<dbReference type="Gene3D" id="1.25.40.20">
    <property type="entry name" value="Ankyrin repeat-containing domain"/>
    <property type="match status" value="2"/>
</dbReference>
<feature type="transmembrane region" description="Helical" evidence="8">
    <location>
        <begin position="387"/>
        <end position="409"/>
    </location>
</feature>
<feature type="repeat" description="ANK" evidence="7">
    <location>
        <begin position="212"/>
        <end position="244"/>
    </location>
</feature>
<dbReference type="PROSITE" id="PS50297">
    <property type="entry name" value="ANK_REP_REGION"/>
    <property type="match status" value="4"/>
</dbReference>
<keyword evidence="5 7" id="KW-0040">ANK repeat</keyword>
<dbReference type="EMBL" id="JAXUIC010000277">
    <property type="protein sequence ID" value="KAK4545397.1"/>
    <property type="molecule type" value="Genomic_DNA"/>
</dbReference>
<feature type="repeat" description="ANK" evidence="7">
    <location>
        <begin position="65"/>
        <end position="97"/>
    </location>
</feature>
<dbReference type="AlphaFoldDB" id="A0AAN7I5K0"/>
<evidence type="ECO:0000256" key="1">
    <source>
        <dbReference type="ARBA" id="ARBA00004141"/>
    </source>
</evidence>
<dbReference type="Pfam" id="PF13962">
    <property type="entry name" value="PGG"/>
    <property type="match status" value="1"/>
</dbReference>
<dbReference type="Proteomes" id="UP001324115">
    <property type="component" value="Unassembled WGS sequence"/>
</dbReference>
<keyword evidence="4 8" id="KW-1133">Transmembrane helix</keyword>
<evidence type="ECO:0000313" key="10">
    <source>
        <dbReference type="EMBL" id="KAK4545397.1"/>
    </source>
</evidence>
<evidence type="ECO:0000256" key="8">
    <source>
        <dbReference type="SAM" id="Phobius"/>
    </source>
</evidence>
<organism evidence="10 11">
    <name type="scientific">Quercus rubra</name>
    <name type="common">Northern red oak</name>
    <name type="synonym">Quercus borealis</name>
    <dbReference type="NCBI Taxonomy" id="3512"/>
    <lineage>
        <taxon>Eukaryota</taxon>
        <taxon>Viridiplantae</taxon>
        <taxon>Streptophyta</taxon>
        <taxon>Embryophyta</taxon>
        <taxon>Tracheophyta</taxon>
        <taxon>Spermatophyta</taxon>
        <taxon>Magnoliopsida</taxon>
        <taxon>eudicotyledons</taxon>
        <taxon>Gunneridae</taxon>
        <taxon>Pentapetalae</taxon>
        <taxon>rosids</taxon>
        <taxon>fabids</taxon>
        <taxon>Fagales</taxon>
        <taxon>Fagaceae</taxon>
        <taxon>Quercus</taxon>
    </lineage>
</organism>
<evidence type="ECO:0000256" key="2">
    <source>
        <dbReference type="ARBA" id="ARBA00022692"/>
    </source>
</evidence>
<proteinExistence type="predicted"/>
<dbReference type="PROSITE" id="PS50088">
    <property type="entry name" value="ANK_REPEAT"/>
    <property type="match status" value="4"/>
</dbReference>
<protein>
    <recommendedName>
        <fullName evidence="9">PGG domain-containing protein</fullName>
    </recommendedName>
</protein>
<keyword evidence="6 8" id="KW-0472">Membrane</keyword>
<dbReference type="PANTHER" id="PTHR24186">
    <property type="entry name" value="PROTEIN PHOSPHATASE 1 REGULATORY SUBUNIT"/>
    <property type="match status" value="1"/>
</dbReference>
<dbReference type="InterPro" id="IPR026961">
    <property type="entry name" value="PGG_dom"/>
</dbReference>
<comment type="subcellular location">
    <subcellularLocation>
        <location evidence="1">Membrane</location>
        <topology evidence="1">Multi-pass membrane protein</topology>
    </subcellularLocation>
</comment>
<dbReference type="Pfam" id="PF12796">
    <property type="entry name" value="Ank_2"/>
    <property type="match status" value="2"/>
</dbReference>
<evidence type="ECO:0000256" key="4">
    <source>
        <dbReference type="ARBA" id="ARBA00022989"/>
    </source>
</evidence>
<keyword evidence="3" id="KW-0677">Repeat</keyword>
<feature type="transmembrane region" description="Helical" evidence="8">
    <location>
        <begin position="346"/>
        <end position="367"/>
    </location>
</feature>